<dbReference type="PANTHER" id="PTHR13778:SF47">
    <property type="entry name" value="LIPOPOLYSACCHARIDE 1,3-GALACTOSYLTRANSFERASE"/>
    <property type="match status" value="1"/>
</dbReference>
<keyword evidence="5" id="KW-1185">Reference proteome</keyword>
<keyword evidence="1" id="KW-0328">Glycosyltransferase</keyword>
<evidence type="ECO:0000256" key="1">
    <source>
        <dbReference type="ARBA" id="ARBA00022676"/>
    </source>
</evidence>
<evidence type="ECO:0000313" key="5">
    <source>
        <dbReference type="Proteomes" id="UP001589789"/>
    </source>
</evidence>
<name>A0ABV6INI6_9PROT</name>
<evidence type="ECO:0000313" key="4">
    <source>
        <dbReference type="EMBL" id="MFC0385001.1"/>
    </source>
</evidence>
<proteinExistence type="predicted"/>
<dbReference type="Proteomes" id="UP001589789">
    <property type="component" value="Unassembled WGS sequence"/>
</dbReference>
<evidence type="ECO:0000256" key="3">
    <source>
        <dbReference type="ARBA" id="ARBA00022723"/>
    </source>
</evidence>
<accession>A0ABV6INI6</accession>
<dbReference type="InterPro" id="IPR029044">
    <property type="entry name" value="Nucleotide-diphossugar_trans"/>
</dbReference>
<dbReference type="InterPro" id="IPR002495">
    <property type="entry name" value="Glyco_trans_8"/>
</dbReference>
<comment type="caution">
    <text evidence="4">The sequence shown here is derived from an EMBL/GenBank/DDBJ whole genome shotgun (WGS) entry which is preliminary data.</text>
</comment>
<dbReference type="Gene3D" id="3.90.550.10">
    <property type="entry name" value="Spore Coat Polysaccharide Biosynthesis Protein SpsA, Chain A"/>
    <property type="match status" value="1"/>
</dbReference>
<reference evidence="4 5" key="1">
    <citation type="submission" date="2024-09" db="EMBL/GenBank/DDBJ databases">
        <authorList>
            <person name="Sun Q."/>
            <person name="Mori K."/>
        </authorList>
    </citation>
    <scope>NUCLEOTIDE SEQUENCE [LARGE SCALE GENOMIC DNA]</scope>
    <source>
        <strain evidence="4 5">CCM 7468</strain>
    </source>
</reference>
<dbReference type="RefSeq" id="WP_377049127.1">
    <property type="nucleotide sequence ID" value="NZ_JBHLVZ010000002.1"/>
</dbReference>
<dbReference type="InterPro" id="IPR050748">
    <property type="entry name" value="Glycosyltrans_8_dom-fam"/>
</dbReference>
<dbReference type="SUPFAM" id="SSF53448">
    <property type="entry name" value="Nucleotide-diphospho-sugar transferases"/>
    <property type="match status" value="1"/>
</dbReference>
<dbReference type="EMBL" id="JBHLVZ010000002">
    <property type="protein sequence ID" value="MFC0385001.1"/>
    <property type="molecule type" value="Genomic_DNA"/>
</dbReference>
<dbReference type="Pfam" id="PF01501">
    <property type="entry name" value="Glyco_transf_8"/>
    <property type="match status" value="1"/>
</dbReference>
<dbReference type="PANTHER" id="PTHR13778">
    <property type="entry name" value="GLYCOSYLTRANSFERASE 8 DOMAIN-CONTAINING PROTEIN"/>
    <property type="match status" value="1"/>
</dbReference>
<evidence type="ECO:0000256" key="2">
    <source>
        <dbReference type="ARBA" id="ARBA00022679"/>
    </source>
</evidence>
<protein>
    <submittedName>
        <fullName evidence="4">Glycosyltransferase family 8 protein</fullName>
    </submittedName>
</protein>
<keyword evidence="2" id="KW-0808">Transferase</keyword>
<organism evidence="4 5">
    <name type="scientific">Muricoccus vinaceus</name>
    <dbReference type="NCBI Taxonomy" id="424704"/>
    <lineage>
        <taxon>Bacteria</taxon>
        <taxon>Pseudomonadati</taxon>
        <taxon>Pseudomonadota</taxon>
        <taxon>Alphaproteobacteria</taxon>
        <taxon>Acetobacterales</taxon>
        <taxon>Roseomonadaceae</taxon>
        <taxon>Muricoccus</taxon>
    </lineage>
</organism>
<keyword evidence="3" id="KW-0479">Metal-binding</keyword>
<sequence>MPIQTDDQLPPELVQAGRDGARGLASGRAPMPSAVPAGTIHVVAATDDNYAQHLTVMLMSLFASCRSRPVQVHVLVPPGFTMRGHVEDALKADASRVEFISVADSTVRQLKTSVSLPPSSYYRVLVGEILPPSVRRIVYLDCDLLVRSDLADMWDAPLGNNIAAACPDTGGDAGVVLHVLDLPKTALYFNSGVMLIDLDRWRRENVGQQVIDFAREHPDLLTWGDQCALNWVLRDSWKPLGNEWNVQTPSFGCGVKGDLYFYKPAPPAAMAGRIIHFTGWGRPWNYMSEHPFKPLYQHYLAQTFWRGRRPSDKYPHNMVCKTLKRHAPGLLPYYIRLRRII</sequence>
<dbReference type="CDD" id="cd04194">
    <property type="entry name" value="GT8_A4GalT_like"/>
    <property type="match status" value="1"/>
</dbReference>
<gene>
    <name evidence="4" type="ORF">ACFFIC_05470</name>
</gene>